<proteinExistence type="predicted"/>
<gene>
    <name evidence="1" type="ORF">CPEL01642_LOCUS12990</name>
</gene>
<evidence type="ECO:0000313" key="1">
    <source>
        <dbReference type="EMBL" id="CAD8609612.1"/>
    </source>
</evidence>
<reference evidence="1" key="1">
    <citation type="submission" date="2021-01" db="EMBL/GenBank/DDBJ databases">
        <authorList>
            <person name="Corre E."/>
            <person name="Pelletier E."/>
            <person name="Niang G."/>
            <person name="Scheremetjew M."/>
            <person name="Finn R."/>
            <person name="Kale V."/>
            <person name="Holt S."/>
            <person name="Cochrane G."/>
            <person name="Meng A."/>
            <person name="Brown T."/>
            <person name="Cohen L."/>
        </authorList>
    </citation>
    <scope>NUCLEOTIDE SEQUENCE</scope>
    <source>
        <strain evidence="1">PLY182g</strain>
    </source>
</reference>
<dbReference type="EMBL" id="HBEY01027470">
    <property type="protein sequence ID" value="CAD8609612.1"/>
    <property type="molecule type" value="Transcribed_RNA"/>
</dbReference>
<accession>A0A7S0LDI0</accession>
<protein>
    <submittedName>
        <fullName evidence="1">Uncharacterized protein</fullName>
    </submittedName>
</protein>
<sequence length="243" mass="26836">MLAVYILSFTCSFAPLGHAPASLSRKAVLVPRVQPLVAKDVDETVQPFNWAHQLVQVSDVAPAAYAIGRRLKSAEEAEIRPTFEAHKQTENLDHGLPRKHTRAHAQQLGERVSLARSTVDAAIEQRARELVNSAVDEWMNDMIDETELQRRKQEARQQATSEQVECGILLEAFDAYGEALKERDNAFLAFQQAEQKVDAFEMEVHAALALLEPALSGAVDSSVSLSSMNARELHEGGHTAKES</sequence>
<name>A0A7S0LDI0_9EUKA</name>
<organism evidence="1">
    <name type="scientific">Coccolithus braarudii</name>
    <dbReference type="NCBI Taxonomy" id="221442"/>
    <lineage>
        <taxon>Eukaryota</taxon>
        <taxon>Haptista</taxon>
        <taxon>Haptophyta</taxon>
        <taxon>Prymnesiophyceae</taxon>
        <taxon>Coccolithales</taxon>
        <taxon>Coccolithaceae</taxon>
        <taxon>Coccolithus</taxon>
    </lineage>
</organism>
<dbReference type="AlphaFoldDB" id="A0A7S0LDI0"/>